<accession>A0A6J0PAV0</accession>
<keyword evidence="1" id="KW-1185">Reference proteome</keyword>
<protein>
    <submittedName>
        <fullName evidence="2">Uncharacterized protein LOC109504844</fullName>
    </submittedName>
</protein>
<sequence>MVDCKPVQTPMAMTQGSDLEGAPYLDPTQYCSIVGALQYVILIRPDIFFAVNKVCQFMQSPSSDHWVMVKHILRYLQAIADHGLQIQRSTSRSLQAFSDVDWAGSGTDRRSTKGYAIFFGPNLISWASRKQKTVARSSTESEYKALADASAELI</sequence>
<dbReference type="PANTHER" id="PTHR11439:SF450">
    <property type="entry name" value="REVERSE TRANSCRIPTASE TY1_COPIA-TYPE DOMAIN-CONTAINING PROTEIN"/>
    <property type="match status" value="1"/>
</dbReference>
<name>A0A6J0PAV0_ELAGV</name>
<dbReference type="RefSeq" id="XP_019701511.1">
    <property type="nucleotide sequence ID" value="XM_019845952.1"/>
</dbReference>
<dbReference type="InParanoid" id="A0A6J0PAV0"/>
<dbReference type="Proteomes" id="UP000504607">
    <property type="component" value="Unplaced"/>
</dbReference>
<dbReference type="PANTHER" id="PTHR11439">
    <property type="entry name" value="GAG-POL-RELATED RETROTRANSPOSON"/>
    <property type="match status" value="1"/>
</dbReference>
<dbReference type="AlphaFoldDB" id="A0A6J0PAV0"/>
<gene>
    <name evidence="2" type="primary">LOC109504844</name>
</gene>
<dbReference type="CDD" id="cd09272">
    <property type="entry name" value="RNase_HI_RT_Ty1"/>
    <property type="match status" value="1"/>
</dbReference>
<organism evidence="1 2">
    <name type="scientific">Elaeis guineensis var. tenera</name>
    <name type="common">Oil palm</name>
    <dbReference type="NCBI Taxonomy" id="51953"/>
    <lineage>
        <taxon>Eukaryota</taxon>
        <taxon>Viridiplantae</taxon>
        <taxon>Streptophyta</taxon>
        <taxon>Embryophyta</taxon>
        <taxon>Tracheophyta</taxon>
        <taxon>Spermatophyta</taxon>
        <taxon>Magnoliopsida</taxon>
        <taxon>Liliopsida</taxon>
        <taxon>Arecaceae</taxon>
        <taxon>Arecoideae</taxon>
        <taxon>Cocoseae</taxon>
        <taxon>Elaeidinae</taxon>
        <taxon>Elaeis</taxon>
    </lineage>
</organism>
<evidence type="ECO:0000313" key="1">
    <source>
        <dbReference type="Proteomes" id="UP000504607"/>
    </source>
</evidence>
<evidence type="ECO:0000313" key="2">
    <source>
        <dbReference type="RefSeq" id="XP_019701511.1"/>
    </source>
</evidence>
<proteinExistence type="predicted"/>
<dbReference type="OrthoDB" id="1685122at2759"/>
<reference evidence="2" key="1">
    <citation type="submission" date="2025-08" db="UniProtKB">
        <authorList>
            <consortium name="RefSeq"/>
        </authorList>
    </citation>
    <scope>IDENTIFICATION</scope>
</reference>